<evidence type="ECO:0000256" key="1">
    <source>
        <dbReference type="SAM" id="SignalP"/>
    </source>
</evidence>
<feature type="chain" id="PRO_5030831103" description="NTF2 fold domain-containing protein" evidence="1">
    <location>
        <begin position="28"/>
        <end position="127"/>
    </location>
</feature>
<evidence type="ECO:0008006" key="4">
    <source>
        <dbReference type="Google" id="ProtNLM"/>
    </source>
</evidence>
<dbReference type="Proteomes" id="UP000529946">
    <property type="component" value="Unassembled WGS sequence"/>
</dbReference>
<name>A0A7W6JEL3_9CAUL</name>
<organism evidence="2 3">
    <name type="scientific">Brevundimonas lenta</name>
    <dbReference type="NCBI Taxonomy" id="424796"/>
    <lineage>
        <taxon>Bacteria</taxon>
        <taxon>Pseudomonadati</taxon>
        <taxon>Pseudomonadota</taxon>
        <taxon>Alphaproteobacteria</taxon>
        <taxon>Caulobacterales</taxon>
        <taxon>Caulobacteraceae</taxon>
        <taxon>Brevundimonas</taxon>
    </lineage>
</organism>
<dbReference type="EMBL" id="JACIDM010000002">
    <property type="protein sequence ID" value="MBB4083714.1"/>
    <property type="molecule type" value="Genomic_DNA"/>
</dbReference>
<evidence type="ECO:0000313" key="2">
    <source>
        <dbReference type="EMBL" id="MBB4083714.1"/>
    </source>
</evidence>
<gene>
    <name evidence="2" type="ORF">GGR12_002580</name>
</gene>
<sequence length="127" mass="13391">MSNVRSGRLLAGLCVVVLGSAATPTRAEPATTPCPPRWGEPGKPLVTSAETAIAIYVAVERDFFPAADPVGFPQVEAVDRGDWWAVFRYRPAEQGADGELLLTSGGGQLSVRIAKCDGAVSDVHLTR</sequence>
<protein>
    <recommendedName>
        <fullName evidence="4">NTF2 fold domain-containing protein</fullName>
    </recommendedName>
</protein>
<feature type="signal peptide" evidence="1">
    <location>
        <begin position="1"/>
        <end position="27"/>
    </location>
</feature>
<dbReference type="RefSeq" id="WP_183204784.1">
    <property type="nucleotide sequence ID" value="NZ_BAAAER010000007.1"/>
</dbReference>
<accession>A0A7W6JEL3</accession>
<dbReference type="AlphaFoldDB" id="A0A7W6JEL3"/>
<proteinExistence type="predicted"/>
<keyword evidence="1" id="KW-0732">Signal</keyword>
<evidence type="ECO:0000313" key="3">
    <source>
        <dbReference type="Proteomes" id="UP000529946"/>
    </source>
</evidence>
<reference evidence="2 3" key="1">
    <citation type="submission" date="2020-08" db="EMBL/GenBank/DDBJ databases">
        <title>Genomic Encyclopedia of Type Strains, Phase IV (KMG-IV): sequencing the most valuable type-strain genomes for metagenomic binning, comparative biology and taxonomic classification.</title>
        <authorList>
            <person name="Goeker M."/>
        </authorList>
    </citation>
    <scope>NUCLEOTIDE SEQUENCE [LARGE SCALE GENOMIC DNA]</scope>
    <source>
        <strain evidence="2 3">DSM 23960</strain>
    </source>
</reference>
<comment type="caution">
    <text evidence="2">The sequence shown here is derived from an EMBL/GenBank/DDBJ whole genome shotgun (WGS) entry which is preliminary data.</text>
</comment>
<keyword evidence="3" id="KW-1185">Reference proteome</keyword>